<organism evidence="12 13">
    <name type="scientific">Terrapene triunguis</name>
    <name type="common">Three-toed box turtle</name>
    <dbReference type="NCBI Taxonomy" id="2587831"/>
    <lineage>
        <taxon>Eukaryota</taxon>
        <taxon>Metazoa</taxon>
        <taxon>Chordata</taxon>
        <taxon>Craniata</taxon>
        <taxon>Vertebrata</taxon>
        <taxon>Euteleostomi</taxon>
        <taxon>Archelosauria</taxon>
        <taxon>Testudinata</taxon>
        <taxon>Testudines</taxon>
        <taxon>Cryptodira</taxon>
        <taxon>Durocryptodira</taxon>
        <taxon>Testudinoidea</taxon>
        <taxon>Emydidae</taxon>
        <taxon>Terrapene</taxon>
    </lineage>
</organism>
<gene>
    <name evidence="12" type="primary">LOC112120691</name>
</gene>
<dbReference type="CDD" id="cd15230">
    <property type="entry name" value="7tmA_OR5-like"/>
    <property type="match status" value="1"/>
</dbReference>
<evidence type="ECO:0000256" key="5">
    <source>
        <dbReference type="ARBA" id="ARBA00023040"/>
    </source>
</evidence>
<dbReference type="PRINTS" id="PR00237">
    <property type="entry name" value="GPCRRHODOPSN"/>
</dbReference>
<keyword evidence="3 9" id="KW-0812">Transmembrane</keyword>
<proteinExistence type="inferred from homology"/>
<feature type="transmembrane region" description="Helical" evidence="10">
    <location>
        <begin position="194"/>
        <end position="221"/>
    </location>
</feature>
<dbReference type="SUPFAM" id="SSF81321">
    <property type="entry name" value="Family A G protein-coupled receptor-like"/>
    <property type="match status" value="1"/>
</dbReference>
<evidence type="ECO:0000313" key="12">
    <source>
        <dbReference type="Ensembl" id="ENSTMTP00000010688.1"/>
    </source>
</evidence>
<dbReference type="InParanoid" id="A0A674IR74"/>
<dbReference type="InterPro" id="IPR000276">
    <property type="entry name" value="GPCR_Rhodpsn"/>
</dbReference>
<accession>A0A674IR74</accession>
<evidence type="ECO:0000256" key="7">
    <source>
        <dbReference type="ARBA" id="ARBA00023170"/>
    </source>
</evidence>
<feature type="transmembrane region" description="Helical" evidence="10">
    <location>
        <begin position="268"/>
        <end position="288"/>
    </location>
</feature>
<comment type="function">
    <text evidence="1">Odorant receptor.</text>
</comment>
<dbReference type="PROSITE" id="PS00237">
    <property type="entry name" value="G_PROTEIN_RECEP_F1_1"/>
    <property type="match status" value="1"/>
</dbReference>
<dbReference type="GO" id="GO:0004984">
    <property type="term" value="F:olfactory receptor activity"/>
    <property type="evidence" value="ECO:0007669"/>
    <property type="project" value="InterPro"/>
</dbReference>
<keyword evidence="13" id="KW-1185">Reference proteome</keyword>
<keyword evidence="10" id="KW-0552">Olfaction</keyword>
<name>A0A674IR74_9SAUR</name>
<dbReference type="PANTHER" id="PTHR48018">
    <property type="entry name" value="OLFACTORY RECEPTOR"/>
    <property type="match status" value="1"/>
</dbReference>
<dbReference type="AlphaFoldDB" id="A0A674IR74"/>
<feature type="transmembrane region" description="Helical" evidence="10">
    <location>
        <begin position="87"/>
        <end position="110"/>
    </location>
</feature>
<dbReference type="Pfam" id="PF13853">
    <property type="entry name" value="7tm_4"/>
    <property type="match status" value="1"/>
</dbReference>
<evidence type="ECO:0000256" key="2">
    <source>
        <dbReference type="ARBA" id="ARBA00004141"/>
    </source>
</evidence>
<keyword evidence="8 9" id="KW-0807">Transducer</keyword>
<dbReference type="FunFam" id="1.20.1070.10:FF:000003">
    <property type="entry name" value="Olfactory receptor"/>
    <property type="match status" value="1"/>
</dbReference>
<reference evidence="12" key="1">
    <citation type="submission" date="2025-08" db="UniProtKB">
        <authorList>
            <consortium name="Ensembl"/>
        </authorList>
    </citation>
    <scope>IDENTIFICATION</scope>
</reference>
<dbReference type="PROSITE" id="PS50262">
    <property type="entry name" value="G_PROTEIN_RECEP_F1_2"/>
    <property type="match status" value="1"/>
</dbReference>
<evidence type="ECO:0000256" key="10">
    <source>
        <dbReference type="RuleBase" id="RU363047"/>
    </source>
</evidence>
<dbReference type="Ensembl" id="ENSTMTT00000011046.1">
    <property type="protein sequence ID" value="ENSTMTP00000010688.1"/>
    <property type="gene ID" value="ENSTMTG00000007772.1"/>
</dbReference>
<dbReference type="GO" id="GO:0005886">
    <property type="term" value="C:plasma membrane"/>
    <property type="evidence" value="ECO:0007669"/>
    <property type="project" value="UniProtKB-SubCell"/>
</dbReference>
<comment type="similarity">
    <text evidence="9">Belongs to the G-protein coupled receptor 1 family.</text>
</comment>
<keyword evidence="6 10" id="KW-0472">Membrane</keyword>
<keyword evidence="5 9" id="KW-0297">G-protein coupled receptor</keyword>
<evidence type="ECO:0000256" key="4">
    <source>
        <dbReference type="ARBA" id="ARBA00022989"/>
    </source>
</evidence>
<dbReference type="Proteomes" id="UP000472274">
    <property type="component" value="Unplaced"/>
</dbReference>
<keyword evidence="7 9" id="KW-0675">Receptor</keyword>
<dbReference type="InterPro" id="IPR017452">
    <property type="entry name" value="GPCR_Rhodpsn_7TM"/>
</dbReference>
<evidence type="ECO:0000259" key="11">
    <source>
        <dbReference type="PROSITE" id="PS50262"/>
    </source>
</evidence>
<dbReference type="InterPro" id="IPR000725">
    <property type="entry name" value="Olfact_rcpt"/>
</dbReference>
<feature type="domain" description="G-protein coupled receptors family 1 profile" evidence="11">
    <location>
        <begin position="37"/>
        <end position="286"/>
    </location>
</feature>
<feature type="transmembrane region" description="Helical" evidence="10">
    <location>
        <begin position="20"/>
        <end position="44"/>
    </location>
</feature>
<keyword evidence="10" id="KW-1003">Cell membrane</keyword>
<evidence type="ECO:0000256" key="6">
    <source>
        <dbReference type="ARBA" id="ARBA00023136"/>
    </source>
</evidence>
<protein>
    <recommendedName>
        <fullName evidence="10">Olfactory receptor</fullName>
    </recommendedName>
</protein>
<dbReference type="GeneTree" id="ENSGT01140000282552"/>
<evidence type="ECO:0000256" key="8">
    <source>
        <dbReference type="ARBA" id="ARBA00023224"/>
    </source>
</evidence>
<evidence type="ECO:0000256" key="3">
    <source>
        <dbReference type="ARBA" id="ARBA00022692"/>
    </source>
</evidence>
<keyword evidence="10" id="KW-0716">Sensory transduction</keyword>
<dbReference type="GO" id="GO:0004930">
    <property type="term" value="F:G protein-coupled receptor activity"/>
    <property type="evidence" value="ECO:0007669"/>
    <property type="project" value="UniProtKB-KW"/>
</dbReference>
<sequence>NYTTMAEFILLGFSDCPELQVTFFVLFLTIYLITLMGNLGMIALIRMDSQLHTPMYFFLSHLSLVDACNSSAVIPKMLVNFLADSKAISYISCAAQMYFFVIFATADLLLLSAMAYDRYVAVCNPLLYTAVMSPRVCAQLVAGSYACSAVSSMIHTCFTFSLSFCSSNIISHFFCDIPPLLALSCSDTTINEMLLFILGSVEATISLLIILVSYLYILAAILQIRSAKGRRKAFSTCTSHLTVVTMLYGTLSFMYLRPSSSYALDQDMVVSVFYTVVIPMLNPLIYSLRNAEVKDALRRVIRR</sequence>
<feature type="transmembrane region" description="Helical" evidence="10">
    <location>
        <begin position="56"/>
        <end position="75"/>
    </location>
</feature>
<evidence type="ECO:0000313" key="13">
    <source>
        <dbReference type="Proteomes" id="UP000472274"/>
    </source>
</evidence>
<reference evidence="12" key="2">
    <citation type="submission" date="2025-09" db="UniProtKB">
        <authorList>
            <consortium name="Ensembl"/>
        </authorList>
    </citation>
    <scope>IDENTIFICATION</scope>
</reference>
<comment type="subcellular location">
    <subcellularLocation>
        <location evidence="10">Cell membrane</location>
        <topology evidence="10">Multi-pass membrane protein</topology>
    </subcellularLocation>
    <subcellularLocation>
        <location evidence="2">Membrane</location>
        <topology evidence="2">Multi-pass membrane protein</topology>
    </subcellularLocation>
</comment>
<keyword evidence="4 10" id="KW-1133">Transmembrane helix</keyword>
<feature type="transmembrane region" description="Helical" evidence="10">
    <location>
        <begin position="233"/>
        <end position="256"/>
    </location>
</feature>
<evidence type="ECO:0000256" key="1">
    <source>
        <dbReference type="ARBA" id="ARBA00002936"/>
    </source>
</evidence>
<evidence type="ECO:0000256" key="9">
    <source>
        <dbReference type="RuleBase" id="RU000688"/>
    </source>
</evidence>
<dbReference type="Gene3D" id="1.20.1070.10">
    <property type="entry name" value="Rhodopsin 7-helix transmembrane proteins"/>
    <property type="match status" value="1"/>
</dbReference>
<dbReference type="PRINTS" id="PR00245">
    <property type="entry name" value="OLFACTORYR"/>
</dbReference>